<organism evidence="2 3">
    <name type="scientific">Brevibacillus laterosporus</name>
    <name type="common">Bacillus laterosporus</name>
    <dbReference type="NCBI Taxonomy" id="1465"/>
    <lineage>
        <taxon>Bacteria</taxon>
        <taxon>Bacillati</taxon>
        <taxon>Bacillota</taxon>
        <taxon>Bacilli</taxon>
        <taxon>Bacillales</taxon>
        <taxon>Paenibacillaceae</taxon>
        <taxon>Brevibacillus</taxon>
    </lineage>
</organism>
<proteinExistence type="predicted"/>
<dbReference type="Pfam" id="PF00583">
    <property type="entry name" value="Acetyltransf_1"/>
    <property type="match status" value="1"/>
</dbReference>
<evidence type="ECO:0000313" key="3">
    <source>
        <dbReference type="Proteomes" id="UP001077662"/>
    </source>
</evidence>
<dbReference type="PROSITE" id="PS51186">
    <property type="entry name" value="GNAT"/>
    <property type="match status" value="1"/>
</dbReference>
<sequence>MQIKLAHPLMAQEIAQFFHEHIAENSDSIANREYLCPDGSRAAVRRNQVLVALEGDVIAGALRFYPKKSTQTISLYQFAVAKNYRSKGLLYTMLQNLGDYPIEVLCPIQGSLNTYYSIKGWQCKGQNKGCNLWEWSMGALCR</sequence>
<evidence type="ECO:0000259" key="1">
    <source>
        <dbReference type="PROSITE" id="PS51186"/>
    </source>
</evidence>
<dbReference type="InterPro" id="IPR016181">
    <property type="entry name" value="Acyl_CoA_acyltransferase"/>
</dbReference>
<dbReference type="RefSeq" id="WP_258434103.1">
    <property type="nucleotide sequence ID" value="NZ_JANSGW010000022.1"/>
</dbReference>
<comment type="caution">
    <text evidence="2">The sequence shown here is derived from an EMBL/GenBank/DDBJ whole genome shotgun (WGS) entry which is preliminary data.</text>
</comment>
<dbReference type="EMBL" id="JAPTNE010000022">
    <property type="protein sequence ID" value="MCZ0808576.1"/>
    <property type="molecule type" value="Genomic_DNA"/>
</dbReference>
<dbReference type="Proteomes" id="UP001077662">
    <property type="component" value="Unassembled WGS sequence"/>
</dbReference>
<reference evidence="2" key="1">
    <citation type="submission" date="2022-09" db="EMBL/GenBank/DDBJ databases">
        <title>Genome analysis and characterization of larvicidal activity of Brevibacillus strains.</title>
        <authorList>
            <person name="Patrusheva E.V."/>
            <person name="Izotova A.O."/>
            <person name="Toshchakov S.V."/>
            <person name="Sineoky S.P."/>
        </authorList>
    </citation>
    <scope>NUCLEOTIDE SEQUENCE</scope>
    <source>
        <strain evidence="2">VKPM_B-13247</strain>
    </source>
</reference>
<gene>
    <name evidence="2" type="ORF">O0554_16920</name>
</gene>
<dbReference type="InterPro" id="IPR000182">
    <property type="entry name" value="GNAT_dom"/>
</dbReference>
<evidence type="ECO:0000313" key="2">
    <source>
        <dbReference type="EMBL" id="MCZ0808576.1"/>
    </source>
</evidence>
<accession>A0AAP3G9G2</accession>
<protein>
    <submittedName>
        <fullName evidence="2">GNAT family N-acetyltransferase</fullName>
    </submittedName>
</protein>
<dbReference type="GO" id="GO:0016747">
    <property type="term" value="F:acyltransferase activity, transferring groups other than amino-acyl groups"/>
    <property type="evidence" value="ECO:0007669"/>
    <property type="project" value="InterPro"/>
</dbReference>
<dbReference type="Gene3D" id="3.40.630.30">
    <property type="match status" value="1"/>
</dbReference>
<dbReference type="AlphaFoldDB" id="A0AAP3G9G2"/>
<dbReference type="CDD" id="cd04301">
    <property type="entry name" value="NAT_SF"/>
    <property type="match status" value="1"/>
</dbReference>
<dbReference type="SUPFAM" id="SSF55729">
    <property type="entry name" value="Acyl-CoA N-acyltransferases (Nat)"/>
    <property type="match status" value="1"/>
</dbReference>
<feature type="domain" description="N-acetyltransferase" evidence="1">
    <location>
        <begin position="1"/>
        <end position="142"/>
    </location>
</feature>
<name>A0AAP3G9G2_BRELA</name>